<dbReference type="AlphaFoldDB" id="W1NIR8"/>
<evidence type="ECO:0008006" key="6">
    <source>
        <dbReference type="Google" id="ProtNLM"/>
    </source>
</evidence>
<feature type="region of interest" description="Disordered" evidence="1">
    <location>
        <begin position="1"/>
        <end position="99"/>
    </location>
</feature>
<dbReference type="InterPro" id="IPR043151">
    <property type="entry name" value="BAH_sf"/>
</dbReference>
<accession>W1NIR8</accession>
<feature type="compositionally biased region" description="Basic and acidic residues" evidence="1">
    <location>
        <begin position="65"/>
        <end position="87"/>
    </location>
</feature>
<feature type="domain" description="TFIIS central" evidence="3">
    <location>
        <begin position="322"/>
        <end position="485"/>
    </location>
</feature>
<dbReference type="GO" id="GO:0045814">
    <property type="term" value="P:negative regulation of gene expression, epigenetic"/>
    <property type="evidence" value="ECO:0000318"/>
    <property type="project" value="GO_Central"/>
</dbReference>
<dbReference type="Gramene" id="ERM95070">
    <property type="protein sequence ID" value="ERM95070"/>
    <property type="gene ID" value="AMTR_s00009p00250870"/>
</dbReference>
<gene>
    <name evidence="4" type="ORF">AMTR_s00009p00250870</name>
</gene>
<keyword evidence="5" id="KW-1185">Reference proteome</keyword>
<dbReference type="Gene3D" id="1.10.472.30">
    <property type="entry name" value="Transcription elongation factor S-II, central domain"/>
    <property type="match status" value="1"/>
</dbReference>
<dbReference type="PANTHER" id="PTHR46871">
    <property type="entry name" value="BROMO-ADJACENT HOMOLOGY (BAH) DOMAIN-CONTAINING PROTEIN"/>
    <property type="match status" value="1"/>
</dbReference>
<dbReference type="GO" id="GO:0034244">
    <property type="term" value="P:negative regulation of transcription elongation by RNA polymerase II"/>
    <property type="evidence" value="ECO:0007669"/>
    <property type="project" value="EnsemblPlants"/>
</dbReference>
<dbReference type="GO" id="GO:0001217">
    <property type="term" value="F:DNA-binding transcription repressor activity"/>
    <property type="evidence" value="ECO:0000318"/>
    <property type="project" value="GO_Central"/>
</dbReference>
<dbReference type="Pfam" id="PF07500">
    <property type="entry name" value="TFIIS_M"/>
    <property type="match status" value="1"/>
</dbReference>
<dbReference type="Pfam" id="PF01426">
    <property type="entry name" value="BAH"/>
    <property type="match status" value="1"/>
</dbReference>
<dbReference type="OMA" id="TKHPGFI"/>
<dbReference type="eggNOG" id="KOG1886">
    <property type="taxonomic scope" value="Eukaryota"/>
</dbReference>
<dbReference type="GO" id="GO:0006351">
    <property type="term" value="P:DNA-templated transcription"/>
    <property type="evidence" value="ECO:0007669"/>
    <property type="project" value="InterPro"/>
</dbReference>
<feature type="region of interest" description="Disordered" evidence="1">
    <location>
        <begin position="345"/>
        <end position="390"/>
    </location>
</feature>
<dbReference type="Proteomes" id="UP000017836">
    <property type="component" value="Unassembled WGS sequence"/>
</dbReference>
<feature type="compositionally biased region" description="Acidic residues" evidence="1">
    <location>
        <begin position="255"/>
        <end position="265"/>
    </location>
</feature>
<dbReference type="EMBL" id="KI397501">
    <property type="protein sequence ID" value="ERM95070.1"/>
    <property type="molecule type" value="Genomic_DNA"/>
</dbReference>
<dbReference type="SUPFAM" id="SSF46942">
    <property type="entry name" value="Elongation factor TFIIS domain 2"/>
    <property type="match status" value="1"/>
</dbReference>
<dbReference type="SMART" id="SM00510">
    <property type="entry name" value="TFS2M"/>
    <property type="match status" value="1"/>
</dbReference>
<evidence type="ECO:0000313" key="4">
    <source>
        <dbReference type="EMBL" id="ERM95070.1"/>
    </source>
</evidence>
<dbReference type="GO" id="GO:0003682">
    <property type="term" value="F:chromatin binding"/>
    <property type="evidence" value="ECO:0007669"/>
    <property type="project" value="InterPro"/>
</dbReference>
<dbReference type="PROSITE" id="PS51321">
    <property type="entry name" value="TFIIS_CENTRAL"/>
    <property type="match status" value="1"/>
</dbReference>
<dbReference type="GO" id="GO:0140566">
    <property type="term" value="F:histone reader activity"/>
    <property type="evidence" value="ECO:0000318"/>
    <property type="project" value="GO_Central"/>
</dbReference>
<feature type="compositionally biased region" description="Basic and acidic residues" evidence="1">
    <location>
        <begin position="18"/>
        <end position="27"/>
    </location>
</feature>
<evidence type="ECO:0000259" key="3">
    <source>
        <dbReference type="PROSITE" id="PS51321"/>
    </source>
</evidence>
<dbReference type="InterPro" id="IPR001025">
    <property type="entry name" value="BAH_dom"/>
</dbReference>
<dbReference type="CDD" id="cd04713">
    <property type="entry name" value="BAH_plant_3"/>
    <property type="match status" value="1"/>
</dbReference>
<feature type="region of interest" description="Disordered" evidence="1">
    <location>
        <begin position="255"/>
        <end position="299"/>
    </location>
</feature>
<dbReference type="HOGENOM" id="CLU_026265_2_0_1"/>
<proteinExistence type="predicted"/>
<sequence length="564" mass="64354">MGKRRLAQLSTSSDEEEGRVRGKHGEEDREEEDEKEEEEEEEREERGAEEEEAERQHSKTPKKKMREEQESSETHEEEAKPLGEVIRKSGRGKTEKKHYSAFELDGNRIELEDPVLITPEEKNQKPYVAIIKDITQSRDGSMAISGQWFYRPEEAEKKGGGSWQARDTRELFYSFHQDEVPAESVMHKCVVHFVPLNKKLPLRSEHPGFIVQKVYDTVERKLWKLTDKDYEDDKQHQIDLLVQKTREALGELPDLEIEEAPVEQEEQQKKRQLRKRHLTSINTTREDGSEPFNKAETPGTAHGISEFYSILMDFTALTGDTHRDKALEKLLQGIQYVFDSNGVAPSQEAVQEDSAGKKEPVEAMDIDNQEKGREALDESQKKNQKGDASMRWPDTAVNAVTALEKASYEALGMDPMKYNQKVRQLSFNLKNNPILAKRLLNKDLEASVILNMTPVELKDGLTAEEKNPQEPQDVKHMQMTDARCSRCTEKRVGLLEIIHGGYGDRYQLECQGCGHSWYSSRDSISALTIEQPNQPASVGTAPLATTKFEDVERKLMSPRGGSEK</sequence>
<feature type="compositionally biased region" description="Acidic residues" evidence="1">
    <location>
        <begin position="28"/>
        <end position="53"/>
    </location>
</feature>
<dbReference type="Gene3D" id="2.30.30.490">
    <property type="match status" value="1"/>
</dbReference>
<dbReference type="GO" id="GO:0061628">
    <property type="term" value="F:histone H3K27me3 reader activity"/>
    <property type="evidence" value="ECO:0007669"/>
    <property type="project" value="EnsemblPlants"/>
</dbReference>
<name>W1NIR8_AMBTC</name>
<dbReference type="SMART" id="SM00439">
    <property type="entry name" value="BAH"/>
    <property type="match status" value="1"/>
</dbReference>
<evidence type="ECO:0000256" key="1">
    <source>
        <dbReference type="SAM" id="MobiDB-lite"/>
    </source>
</evidence>
<dbReference type="OrthoDB" id="1922186at2759"/>
<organism evidence="4 5">
    <name type="scientific">Amborella trichopoda</name>
    <dbReference type="NCBI Taxonomy" id="13333"/>
    <lineage>
        <taxon>Eukaryota</taxon>
        <taxon>Viridiplantae</taxon>
        <taxon>Streptophyta</taxon>
        <taxon>Embryophyta</taxon>
        <taxon>Tracheophyta</taxon>
        <taxon>Spermatophyta</taxon>
        <taxon>Magnoliopsida</taxon>
        <taxon>Amborellales</taxon>
        <taxon>Amborellaceae</taxon>
        <taxon>Amborella</taxon>
    </lineage>
</organism>
<evidence type="ECO:0000313" key="5">
    <source>
        <dbReference type="Proteomes" id="UP000017836"/>
    </source>
</evidence>
<dbReference type="InterPro" id="IPR003618">
    <property type="entry name" value="TFIIS_cen_dom"/>
</dbReference>
<dbReference type="InterPro" id="IPR036575">
    <property type="entry name" value="TFIIS_cen_dom_sf"/>
</dbReference>
<evidence type="ECO:0000259" key="2">
    <source>
        <dbReference type="PROSITE" id="PS51038"/>
    </source>
</evidence>
<dbReference type="PANTHER" id="PTHR46871:SF1">
    <property type="entry name" value="BROMO-ADJACENT HOMOLOGY (BAH) DOMAIN-CONTAINING PROTEIN"/>
    <property type="match status" value="1"/>
</dbReference>
<dbReference type="PROSITE" id="PS51038">
    <property type="entry name" value="BAH"/>
    <property type="match status" value="1"/>
</dbReference>
<reference evidence="5" key="1">
    <citation type="journal article" date="2013" name="Science">
        <title>The Amborella genome and the evolution of flowering plants.</title>
        <authorList>
            <consortium name="Amborella Genome Project"/>
        </authorList>
    </citation>
    <scope>NUCLEOTIDE SEQUENCE [LARGE SCALE GENOMIC DNA]</scope>
</reference>
<dbReference type="GO" id="GO:2000028">
    <property type="term" value="P:regulation of photoperiodism, flowering"/>
    <property type="evidence" value="ECO:0007669"/>
    <property type="project" value="EnsemblPlants"/>
</dbReference>
<feature type="compositionally biased region" description="Basic and acidic residues" evidence="1">
    <location>
        <begin position="368"/>
        <end position="385"/>
    </location>
</feature>
<protein>
    <recommendedName>
        <fullName evidence="6">BAH domain-containing protein</fullName>
    </recommendedName>
</protein>
<feature type="domain" description="BAH" evidence="2">
    <location>
        <begin position="107"/>
        <end position="226"/>
    </location>
</feature>